<sequence length="215" mass="24604">MQLIITPESCQNKNNTCKDYFYDFSKNQSLSDFTIEHCKKNVAFVDSELHILVTKECSTLLTYKYPLDNAKIEFDMKAANVNGIATSISVYGENNDEIDIEIVGKNLTEFQAMYYREGKHNSQKVLNISSDPVSNLAETFHKYTIEKDSKTIKWYLDGKVVRTINSTDPNFPSTSNIVKFNCWNGVQVQDWAGVNDWKTSPIFMAIKSIKYTPKC</sequence>
<protein>
    <recommendedName>
        <fullName evidence="4">GH16 domain-containing protein</fullName>
    </recommendedName>
</protein>
<dbReference type="EMBL" id="MBFR01000424">
    <property type="protein sequence ID" value="PVU87989.1"/>
    <property type="molecule type" value="Genomic_DNA"/>
</dbReference>
<keyword evidence="6" id="KW-1185">Reference proteome</keyword>
<dbReference type="STRING" id="133385.A0A2T9Y6M2"/>
<keyword evidence="2" id="KW-0378">Hydrolase</keyword>
<dbReference type="OrthoDB" id="4781at2759"/>
<dbReference type="InterPro" id="IPR013320">
    <property type="entry name" value="ConA-like_dom_sf"/>
</dbReference>
<dbReference type="PROSITE" id="PS51762">
    <property type="entry name" value="GH16_2"/>
    <property type="match status" value="1"/>
</dbReference>
<comment type="caution">
    <text evidence="5">The sequence shown here is derived from an EMBL/GenBank/DDBJ whole genome shotgun (WGS) entry which is preliminary data.</text>
</comment>
<reference evidence="5 6" key="1">
    <citation type="journal article" date="2018" name="MBio">
        <title>Comparative Genomics Reveals the Core Gene Toolbox for the Fungus-Insect Symbiosis.</title>
        <authorList>
            <person name="Wang Y."/>
            <person name="Stata M."/>
            <person name="Wang W."/>
            <person name="Stajich J.E."/>
            <person name="White M.M."/>
            <person name="Moncalvo J.M."/>
        </authorList>
    </citation>
    <scope>NUCLEOTIDE SEQUENCE [LARGE SCALE GENOMIC DNA]</scope>
    <source>
        <strain evidence="5 6">SWE-8-4</strain>
    </source>
</reference>
<dbReference type="GO" id="GO:0004553">
    <property type="term" value="F:hydrolase activity, hydrolyzing O-glycosyl compounds"/>
    <property type="evidence" value="ECO:0007669"/>
    <property type="project" value="InterPro"/>
</dbReference>
<evidence type="ECO:0000256" key="1">
    <source>
        <dbReference type="ARBA" id="ARBA00022729"/>
    </source>
</evidence>
<dbReference type="AlphaFoldDB" id="A0A2T9Y6M2"/>
<name>A0A2T9Y6M2_9FUNG</name>
<keyword evidence="1" id="KW-0732">Signal</keyword>
<keyword evidence="3" id="KW-0326">Glycosidase</keyword>
<evidence type="ECO:0000313" key="6">
    <source>
        <dbReference type="Proteomes" id="UP000245383"/>
    </source>
</evidence>
<dbReference type="SUPFAM" id="SSF49899">
    <property type="entry name" value="Concanavalin A-like lectins/glucanases"/>
    <property type="match status" value="1"/>
</dbReference>
<organism evidence="5 6">
    <name type="scientific">Smittium simulii</name>
    <dbReference type="NCBI Taxonomy" id="133385"/>
    <lineage>
        <taxon>Eukaryota</taxon>
        <taxon>Fungi</taxon>
        <taxon>Fungi incertae sedis</taxon>
        <taxon>Zoopagomycota</taxon>
        <taxon>Kickxellomycotina</taxon>
        <taxon>Harpellomycetes</taxon>
        <taxon>Harpellales</taxon>
        <taxon>Legeriomycetaceae</taxon>
        <taxon>Smittium</taxon>
    </lineage>
</organism>
<proteinExistence type="predicted"/>
<dbReference type="InterPro" id="IPR050546">
    <property type="entry name" value="Glycosyl_Hydrlase_16"/>
</dbReference>
<feature type="domain" description="GH16" evidence="4">
    <location>
        <begin position="1"/>
        <end position="214"/>
    </location>
</feature>
<gene>
    <name evidence="5" type="ORF">BB561_006091</name>
</gene>
<dbReference type="Pfam" id="PF00722">
    <property type="entry name" value="Glyco_hydro_16"/>
    <property type="match status" value="1"/>
</dbReference>
<dbReference type="InterPro" id="IPR000757">
    <property type="entry name" value="Beta-glucanase-like"/>
</dbReference>
<accession>A0A2T9Y6M2</accession>
<dbReference type="PANTHER" id="PTHR10963">
    <property type="entry name" value="GLYCOSYL HYDROLASE-RELATED"/>
    <property type="match status" value="1"/>
</dbReference>
<evidence type="ECO:0000259" key="4">
    <source>
        <dbReference type="PROSITE" id="PS51762"/>
    </source>
</evidence>
<evidence type="ECO:0000313" key="5">
    <source>
        <dbReference type="EMBL" id="PVU87989.1"/>
    </source>
</evidence>
<dbReference type="Gene3D" id="2.60.120.200">
    <property type="match status" value="1"/>
</dbReference>
<evidence type="ECO:0000256" key="3">
    <source>
        <dbReference type="ARBA" id="ARBA00023295"/>
    </source>
</evidence>
<dbReference type="PANTHER" id="PTHR10963:SF22">
    <property type="entry name" value="GLYCOSIDASE CRH2-RELATED"/>
    <property type="match status" value="1"/>
</dbReference>
<dbReference type="Proteomes" id="UP000245383">
    <property type="component" value="Unassembled WGS sequence"/>
</dbReference>
<dbReference type="GO" id="GO:0005975">
    <property type="term" value="P:carbohydrate metabolic process"/>
    <property type="evidence" value="ECO:0007669"/>
    <property type="project" value="InterPro"/>
</dbReference>
<evidence type="ECO:0000256" key="2">
    <source>
        <dbReference type="ARBA" id="ARBA00022801"/>
    </source>
</evidence>